<dbReference type="NCBIfam" id="NF002841">
    <property type="entry name" value="PRK03080.1-2"/>
    <property type="match status" value="1"/>
</dbReference>
<comment type="catalytic activity">
    <reaction evidence="11">
        <text>O-phospho-L-serine + 2-oxoglutarate = 3-phosphooxypyruvate + L-glutamate</text>
        <dbReference type="Rhea" id="RHEA:14329"/>
        <dbReference type="ChEBI" id="CHEBI:16810"/>
        <dbReference type="ChEBI" id="CHEBI:18110"/>
        <dbReference type="ChEBI" id="CHEBI:29985"/>
        <dbReference type="ChEBI" id="CHEBI:57524"/>
        <dbReference type="EC" id="2.6.1.52"/>
    </reaction>
</comment>
<dbReference type="NCBIfam" id="TIGR01365">
    <property type="entry name" value="serC_2"/>
    <property type="match status" value="1"/>
</dbReference>
<comment type="cofactor">
    <cofactor evidence="1">
        <name>pyridoxal 5'-phosphate</name>
        <dbReference type="ChEBI" id="CHEBI:597326"/>
    </cofactor>
</comment>
<dbReference type="Proteomes" id="UP000182284">
    <property type="component" value="Unassembled WGS sequence"/>
</dbReference>
<organism evidence="12 13">
    <name type="scientific">Celeribacter baekdonensis</name>
    <dbReference type="NCBI Taxonomy" id="875171"/>
    <lineage>
        <taxon>Bacteria</taxon>
        <taxon>Pseudomonadati</taxon>
        <taxon>Pseudomonadota</taxon>
        <taxon>Alphaproteobacteria</taxon>
        <taxon>Rhodobacterales</taxon>
        <taxon>Roseobacteraceae</taxon>
        <taxon>Celeribacter</taxon>
    </lineage>
</organism>
<evidence type="ECO:0000256" key="7">
    <source>
        <dbReference type="ARBA" id="ARBA00022605"/>
    </source>
</evidence>
<comment type="similarity">
    <text evidence="3">Belongs to the class-V pyridoxal-phosphate-dependent aminotransferase family. SerC subfamily.</text>
</comment>
<evidence type="ECO:0000256" key="6">
    <source>
        <dbReference type="ARBA" id="ARBA00022576"/>
    </source>
</evidence>
<dbReference type="PANTHER" id="PTHR21152">
    <property type="entry name" value="AMINOTRANSFERASE CLASS V"/>
    <property type="match status" value="1"/>
</dbReference>
<dbReference type="EMBL" id="FNBL01000006">
    <property type="protein sequence ID" value="SDF65163.1"/>
    <property type="molecule type" value="Genomic_DNA"/>
</dbReference>
<dbReference type="InterPro" id="IPR015421">
    <property type="entry name" value="PyrdxlP-dep_Trfase_major"/>
</dbReference>
<dbReference type="RefSeq" id="WP_074645076.1">
    <property type="nucleotide sequence ID" value="NZ_FNBL01000006.1"/>
</dbReference>
<dbReference type="Gene3D" id="3.40.640.10">
    <property type="entry name" value="Type I PLP-dependent aspartate aminotransferase-like (Major domain)"/>
    <property type="match status" value="1"/>
</dbReference>
<dbReference type="InterPro" id="IPR015422">
    <property type="entry name" value="PyrdxlP-dep_Trfase_small"/>
</dbReference>
<evidence type="ECO:0000313" key="13">
    <source>
        <dbReference type="Proteomes" id="UP000182284"/>
    </source>
</evidence>
<dbReference type="InterPro" id="IPR006271">
    <property type="entry name" value="Pser_aminoTfrase_methanosarc"/>
</dbReference>
<keyword evidence="5" id="KW-0963">Cytoplasm</keyword>
<evidence type="ECO:0000256" key="3">
    <source>
        <dbReference type="ARBA" id="ARBA00006904"/>
    </source>
</evidence>
<keyword evidence="8 12" id="KW-0808">Transferase</keyword>
<dbReference type="GO" id="GO:0004760">
    <property type="term" value="F:L-serine-pyruvate transaminase activity"/>
    <property type="evidence" value="ECO:0007669"/>
    <property type="project" value="TreeGrafter"/>
</dbReference>
<sequence>MATKHPQSRPANPRFSSGPCAKIPTFSLDLLADAPLGRSHRAAVGKDKLKAAIETTREILGIPEDYKIGIVPASDTGAVEMAMWSLLGARKATMVAWESFGAGWVTDVVKQLKIDADVKTADYGHIVDFAEIDFDTDVVFTWNGTTSGVRVPNGDKIPADRDGLTICDATSAAFAMDLPWDKLDVTTFSWQKVMGGEAAHGMIVLSPRAVERLESYTPAWPMPKIFRMTKGGKLIDGIFKGETINTPSMLAVEDYLVALEWAQNIGGLPKLIERSTTNAKVLWDFCDRNDWIANLAEDETTRSNTSVCLKFTDDRIKDGAAFAKAVAKKLEDYNAAYDIGAYRDAPAGLRVWCGATVESSDIEALTLWLKWAFEECINAQ</sequence>
<evidence type="ECO:0000256" key="9">
    <source>
        <dbReference type="ARBA" id="ARBA00022898"/>
    </source>
</evidence>
<evidence type="ECO:0000256" key="10">
    <source>
        <dbReference type="ARBA" id="ARBA00023299"/>
    </source>
</evidence>
<dbReference type="Gene3D" id="3.90.1150.10">
    <property type="entry name" value="Aspartate Aminotransferase, domain 1"/>
    <property type="match status" value="1"/>
</dbReference>
<dbReference type="EC" id="2.6.1.52" evidence="4"/>
<dbReference type="PIRSF" id="PIRSF000525">
    <property type="entry name" value="SerC"/>
    <property type="match status" value="1"/>
</dbReference>
<dbReference type="SUPFAM" id="SSF53383">
    <property type="entry name" value="PLP-dependent transferases"/>
    <property type="match status" value="1"/>
</dbReference>
<evidence type="ECO:0000256" key="2">
    <source>
        <dbReference type="ARBA" id="ARBA00005099"/>
    </source>
</evidence>
<evidence type="ECO:0000256" key="4">
    <source>
        <dbReference type="ARBA" id="ARBA00013030"/>
    </source>
</evidence>
<evidence type="ECO:0000256" key="8">
    <source>
        <dbReference type="ARBA" id="ARBA00022679"/>
    </source>
</evidence>
<dbReference type="InterPro" id="IPR022278">
    <property type="entry name" value="Pser_aminoTfrase"/>
</dbReference>
<evidence type="ECO:0000256" key="11">
    <source>
        <dbReference type="ARBA" id="ARBA00049007"/>
    </source>
</evidence>
<dbReference type="GO" id="GO:0019265">
    <property type="term" value="P:glycine biosynthetic process, by transamination of glyoxylate"/>
    <property type="evidence" value="ECO:0007669"/>
    <property type="project" value="TreeGrafter"/>
</dbReference>
<dbReference type="InterPro" id="IPR015424">
    <property type="entry name" value="PyrdxlP-dep_Trfase"/>
</dbReference>
<name>A0A1G7MTQ9_9RHOB</name>
<dbReference type="OrthoDB" id="9772439at2"/>
<gene>
    <name evidence="12" type="ORF">SAMN04488117_10643</name>
</gene>
<protein>
    <recommendedName>
        <fullName evidence="4">phosphoserine transaminase</fullName>
        <ecNumber evidence="4">2.6.1.52</ecNumber>
    </recommendedName>
</protein>
<dbReference type="GO" id="GO:0008453">
    <property type="term" value="F:alanine-glyoxylate transaminase activity"/>
    <property type="evidence" value="ECO:0007669"/>
    <property type="project" value="TreeGrafter"/>
</dbReference>
<evidence type="ECO:0000256" key="1">
    <source>
        <dbReference type="ARBA" id="ARBA00001933"/>
    </source>
</evidence>
<keyword evidence="7" id="KW-0028">Amino-acid biosynthesis</keyword>
<keyword evidence="6 12" id="KW-0032">Aminotransferase</keyword>
<dbReference type="AlphaFoldDB" id="A0A1G7MTQ9"/>
<dbReference type="CDD" id="cd01494">
    <property type="entry name" value="AAT_I"/>
    <property type="match status" value="1"/>
</dbReference>
<evidence type="ECO:0000256" key="5">
    <source>
        <dbReference type="ARBA" id="ARBA00022490"/>
    </source>
</evidence>
<keyword evidence="9" id="KW-0663">Pyridoxal phosphate</keyword>
<keyword evidence="10" id="KW-0718">Serine biosynthesis</keyword>
<dbReference type="GO" id="GO:0006564">
    <property type="term" value="P:L-serine biosynthetic process"/>
    <property type="evidence" value="ECO:0007669"/>
    <property type="project" value="UniProtKB-KW"/>
</dbReference>
<dbReference type="UniPathway" id="UPA00135">
    <property type="reaction ID" value="UER00197"/>
</dbReference>
<proteinExistence type="inferred from homology"/>
<accession>A0A1G7MTQ9</accession>
<dbReference type="GO" id="GO:0004648">
    <property type="term" value="F:O-phospho-L-serine:2-oxoglutarate aminotransferase activity"/>
    <property type="evidence" value="ECO:0007669"/>
    <property type="project" value="UniProtKB-EC"/>
</dbReference>
<evidence type="ECO:0000313" key="12">
    <source>
        <dbReference type="EMBL" id="SDF65163.1"/>
    </source>
</evidence>
<dbReference type="PANTHER" id="PTHR21152:SF40">
    <property type="entry name" value="ALANINE--GLYOXYLATE AMINOTRANSFERASE"/>
    <property type="match status" value="1"/>
</dbReference>
<reference evidence="12 13" key="1">
    <citation type="submission" date="2016-10" db="EMBL/GenBank/DDBJ databases">
        <authorList>
            <person name="de Groot N.N."/>
        </authorList>
    </citation>
    <scope>NUCLEOTIDE SEQUENCE [LARGE SCALE GENOMIC DNA]</scope>
    <source>
        <strain evidence="12 13">DSM 27375</strain>
    </source>
</reference>
<comment type="pathway">
    <text evidence="2">Amino-acid biosynthesis; L-serine biosynthesis; L-serine from 3-phospho-D-glycerate: step 2/3.</text>
</comment>